<dbReference type="Proteomes" id="UP001050691">
    <property type="component" value="Unassembled WGS sequence"/>
</dbReference>
<name>A0AAV5A071_9AGAM</name>
<protein>
    <submittedName>
        <fullName evidence="2">Uncharacterized protein</fullName>
    </submittedName>
</protein>
<evidence type="ECO:0000313" key="2">
    <source>
        <dbReference type="EMBL" id="GJJ06792.1"/>
    </source>
</evidence>
<dbReference type="PANTHER" id="PTHR35043">
    <property type="entry name" value="TRANSCRIPTION FACTOR DOMAIN-CONTAINING PROTEIN"/>
    <property type="match status" value="1"/>
</dbReference>
<evidence type="ECO:0000256" key="1">
    <source>
        <dbReference type="SAM" id="Phobius"/>
    </source>
</evidence>
<dbReference type="PANTHER" id="PTHR35043:SF7">
    <property type="entry name" value="TRANSCRIPTION FACTOR DOMAIN-CONTAINING PROTEIN"/>
    <property type="match status" value="1"/>
</dbReference>
<keyword evidence="1" id="KW-0472">Membrane</keyword>
<comment type="caution">
    <text evidence="2">The sequence shown here is derived from an EMBL/GenBank/DDBJ whole genome shotgun (WGS) entry which is preliminary data.</text>
</comment>
<feature type="transmembrane region" description="Helical" evidence="1">
    <location>
        <begin position="288"/>
        <end position="309"/>
    </location>
</feature>
<reference evidence="2" key="1">
    <citation type="submission" date="2021-10" db="EMBL/GenBank/DDBJ databases">
        <title>De novo Genome Assembly of Clathrus columnatus (Basidiomycota, Fungi) Using Illumina and Nanopore Sequence Data.</title>
        <authorList>
            <person name="Ogiso-Tanaka E."/>
            <person name="Itagaki H."/>
            <person name="Hosoya T."/>
            <person name="Hosaka K."/>
        </authorList>
    </citation>
    <scope>NUCLEOTIDE SEQUENCE</scope>
    <source>
        <strain evidence="2">MO-923</strain>
    </source>
</reference>
<gene>
    <name evidence="2" type="ORF">Clacol_000988</name>
</gene>
<proteinExistence type="predicted"/>
<sequence>MGGFVITDQERNPVQLLVLHPSHLSDDYFKPLLPTITKVHDDIKVPLNILITNSLEASVTTDSAGNEPRGFPDTDAVVDEIVPILITVISKMVSESELLQVLLGRRAVVQSLAMNMATEAVKITFPITEMLTDLTRERFEIKLCDRLEHRLQKELPERLRGINKALETDIQGRSKQDSLAKTFALAQTTWFVAQCIACKAQHPSLPLTEIELMACAYATLNASRLPNHASFGNISRGARGVYIHNRFLEGILQLCGTDIYDGSDFRGRLQMPTFDSGCLNSRDNISHAVVNIGAEVLIAAVFGGIHLFAWNYQFPTLVELWLWHISALMIIGIPPFLWSLIGILSILNVLQVLSISELITKIYTSTLLLLYIIARLTIIILSLISLRKLPVGTLSNVDWLTFIPHID</sequence>
<organism evidence="2 3">
    <name type="scientific">Clathrus columnatus</name>
    <dbReference type="NCBI Taxonomy" id="1419009"/>
    <lineage>
        <taxon>Eukaryota</taxon>
        <taxon>Fungi</taxon>
        <taxon>Dikarya</taxon>
        <taxon>Basidiomycota</taxon>
        <taxon>Agaricomycotina</taxon>
        <taxon>Agaricomycetes</taxon>
        <taxon>Phallomycetidae</taxon>
        <taxon>Phallales</taxon>
        <taxon>Clathraceae</taxon>
        <taxon>Clathrus</taxon>
    </lineage>
</organism>
<keyword evidence="3" id="KW-1185">Reference proteome</keyword>
<evidence type="ECO:0000313" key="3">
    <source>
        <dbReference type="Proteomes" id="UP001050691"/>
    </source>
</evidence>
<accession>A0AAV5A071</accession>
<feature type="transmembrane region" description="Helical" evidence="1">
    <location>
        <begin position="362"/>
        <end position="386"/>
    </location>
</feature>
<keyword evidence="1" id="KW-1133">Transmembrane helix</keyword>
<feature type="transmembrane region" description="Helical" evidence="1">
    <location>
        <begin position="321"/>
        <end position="350"/>
    </location>
</feature>
<dbReference type="EMBL" id="BPWL01000001">
    <property type="protein sequence ID" value="GJJ06792.1"/>
    <property type="molecule type" value="Genomic_DNA"/>
</dbReference>
<dbReference type="AlphaFoldDB" id="A0AAV5A071"/>
<keyword evidence="1" id="KW-0812">Transmembrane</keyword>